<evidence type="ECO:0000313" key="2">
    <source>
        <dbReference type="Proteomes" id="UP000052012"/>
    </source>
</evidence>
<organism evidence="1 2">
    <name type="scientific">Apilactobacillus ozensis DSM 23829 = JCM 17196</name>
    <dbReference type="NCBI Taxonomy" id="1423781"/>
    <lineage>
        <taxon>Bacteria</taxon>
        <taxon>Bacillati</taxon>
        <taxon>Bacillota</taxon>
        <taxon>Bacilli</taxon>
        <taxon>Lactobacillales</taxon>
        <taxon>Lactobacillaceae</taxon>
        <taxon>Apilactobacillus</taxon>
    </lineage>
</organism>
<accession>A0A0R2AMT0</accession>
<dbReference type="EMBL" id="AYYQ01000030">
    <property type="protein sequence ID" value="KRM68160.1"/>
    <property type="molecule type" value="Genomic_DNA"/>
</dbReference>
<protein>
    <submittedName>
        <fullName evidence="1">Secreted protein</fullName>
    </submittedName>
</protein>
<dbReference type="SUPFAM" id="SSF49899">
    <property type="entry name" value="Concanavalin A-like lectins/glucanases"/>
    <property type="match status" value="1"/>
</dbReference>
<gene>
    <name evidence="1" type="ORF">FD06_GL001374</name>
</gene>
<reference evidence="1 2" key="1">
    <citation type="journal article" date="2015" name="Genome Announc.">
        <title>Expanding the biotechnology potential of lactobacilli through comparative genomics of 213 strains and associated genera.</title>
        <authorList>
            <person name="Sun Z."/>
            <person name="Harris H.M."/>
            <person name="McCann A."/>
            <person name="Guo C."/>
            <person name="Argimon S."/>
            <person name="Zhang W."/>
            <person name="Yang X."/>
            <person name="Jeffery I.B."/>
            <person name="Cooney J.C."/>
            <person name="Kagawa T.F."/>
            <person name="Liu W."/>
            <person name="Song Y."/>
            <person name="Salvetti E."/>
            <person name="Wrobel A."/>
            <person name="Rasinkangas P."/>
            <person name="Parkhill J."/>
            <person name="Rea M.C."/>
            <person name="O'Sullivan O."/>
            <person name="Ritari J."/>
            <person name="Douillard F.P."/>
            <person name="Paul Ross R."/>
            <person name="Yang R."/>
            <person name="Briner A.E."/>
            <person name="Felis G.E."/>
            <person name="de Vos W.M."/>
            <person name="Barrangou R."/>
            <person name="Klaenhammer T.R."/>
            <person name="Caufield P.W."/>
            <person name="Cui Y."/>
            <person name="Zhang H."/>
            <person name="O'Toole P.W."/>
        </authorList>
    </citation>
    <scope>NUCLEOTIDE SEQUENCE [LARGE SCALE GENOMIC DNA]</scope>
    <source>
        <strain evidence="1 2">DSM 23829</strain>
    </source>
</reference>
<proteinExistence type="predicted"/>
<dbReference type="Proteomes" id="UP000052012">
    <property type="component" value="Unassembled WGS sequence"/>
</dbReference>
<keyword evidence="2" id="KW-1185">Reference proteome</keyword>
<dbReference type="InterPro" id="IPR013320">
    <property type="entry name" value="ConA-like_dom_sf"/>
</dbReference>
<dbReference type="PATRIC" id="fig|1423781.4.peg.1422"/>
<comment type="caution">
    <text evidence="1">The sequence shown here is derived from an EMBL/GenBank/DDBJ whole genome shotgun (WGS) entry which is preliminary data.</text>
</comment>
<evidence type="ECO:0000313" key="1">
    <source>
        <dbReference type="EMBL" id="KRM68160.1"/>
    </source>
</evidence>
<dbReference type="Gene3D" id="2.60.120.200">
    <property type="match status" value="1"/>
</dbReference>
<sequence length="876" mass="98128">MILIKAADVKINKAPPVSGPAIDKQFNINKYVNDKSSSEFNQSTSYGNVQIIADGTAASKQSLWFNNKVNLKYKFSNDFYIYIDSDSPTVGDGLTFTMQNDSFSAIGVNGESLGSYGTFRESNYSKYIKRAVSLEFDNYINSDYSDAQLGISSIKGSHIAIVYPNEFLKNNDYKSSLPRESRNHFYIPHYDAIPFSVNRGNWVPVSIQWTPKFKDNNPNYLTGGDFKAIYNGESVGSGKYIPIGQFTGKNSDSNNGTVKDVDVYWGFTGATGEQTMIAAIAYGKLPQVPYITLQYRKNESGDYYIDGTTVNNKKMPPLSLSYGDTVEFKLAISNNPNNGLGKNLENPQVRNFIEQLKADGIQITTLSPIPNIPVDASSEPSVVYLKGFVNKNYTAEKKYHADIYYSIDGKNYVSPSNSLNVNYIQRKLLLTNSIQNVTNPNPDDTSNSLKKVFPGNSKNSNGDVIKFNFSISNDGKIPGLNNVNVTQPVPAFFNTDNIYISYENGNMQKLMPNQYTVTTKGKFKFINIKNISMNNKNKINFSIQGRFSNNGPVVNDGSSYTPYINKNGTSISDDINGLGDTMEFSDDYRNRINILSKSSLKNLGYKDSKDTDTELYNVFPGNSDSTGDSIEYKTLITNTKDSVSSISNLNYFMAIPDNFNVSEVKIDSSDVKYSIVKENETKNILVKGLSFDNSNQSKVLTIKGNFDSVENFSYNSNFSTSSKILLDGDYENILSQSNIIKMGFTDNSLNFSVDDLNFGLHSHLYANQIINSTNDDSNPYVEFEDRRRQKNAFSLSLKQESPYFDDENSNADFEGHLLYNNQDLTLGYTNYANYAKNKSAENIYIDKKPIKLKVYSNYNVQGNYKTVVNWKIKNGF</sequence>
<name>A0A0R2AMT0_9LACO</name>
<dbReference type="STRING" id="1423781.FD06_GL001374"/>
<dbReference type="AlphaFoldDB" id="A0A0R2AMT0"/>